<evidence type="ECO:0000256" key="4">
    <source>
        <dbReference type="ARBA" id="ARBA00022723"/>
    </source>
</evidence>
<evidence type="ECO:0000256" key="9">
    <source>
        <dbReference type="ARBA" id="ARBA00023004"/>
    </source>
</evidence>
<comment type="similarity">
    <text evidence="3">Belongs to the metallo-beta-lactamase superfamily. Glyoxalase II family.</text>
</comment>
<evidence type="ECO:0000256" key="5">
    <source>
        <dbReference type="ARBA" id="ARBA00022946"/>
    </source>
</evidence>
<dbReference type="Pfam" id="PF00753">
    <property type="entry name" value="Lactamase_B"/>
    <property type="match status" value="1"/>
</dbReference>
<sequence>MYEVNINIPPFHNIDTSALGNYYLSPCTLALVLIKMVFKTGLRLLSRINQSTIISNQARMMSGSQSNFIFRQLFDNVSSTYTYLLGDAASKECIIIDPVLEHAKRDFQLTKDLNLNLIYVVNTHMHADHITGSGYLKCLTGCKSVISRASGAQADIFVDEGDFVRFGNHKIKVLSTPGHTNGCCSFYCQEQEIAFTGDALLIRGCGRTDFQEGDPSTLYHSVHNKIFSLPPTTLLYPAHDYKGMTVTSVAEEKQFNPRLTKSLEEFVRIMNNLNLSYPKQIDKALPANKVCGMYDVPKDLKDGL</sequence>
<evidence type="ECO:0000256" key="14">
    <source>
        <dbReference type="ARBA" id="ARBA00067300"/>
    </source>
</evidence>
<evidence type="ECO:0000256" key="1">
    <source>
        <dbReference type="ARBA" id="ARBA00001954"/>
    </source>
</evidence>
<dbReference type="AlphaFoldDB" id="A0A9P0E507"/>
<dbReference type="InterPro" id="IPR036866">
    <property type="entry name" value="RibonucZ/Hydroxyglut_hydro"/>
</dbReference>
<accession>A0A9P0E507</accession>
<proteinExistence type="inferred from homology"/>
<evidence type="ECO:0000256" key="11">
    <source>
        <dbReference type="ARBA" id="ARBA00050990"/>
    </source>
</evidence>
<dbReference type="OrthoDB" id="449487at2759"/>
<dbReference type="GO" id="GO:0031123">
    <property type="term" value="P:RNA 3'-end processing"/>
    <property type="evidence" value="ECO:0007669"/>
    <property type="project" value="UniProtKB-ARBA"/>
</dbReference>
<evidence type="ECO:0000259" key="16">
    <source>
        <dbReference type="SMART" id="SM00849"/>
    </source>
</evidence>
<dbReference type="InterPro" id="IPR051682">
    <property type="entry name" value="Mito_Persulfide_Diox"/>
</dbReference>
<feature type="domain" description="Metallo-beta-lactamase" evidence="16">
    <location>
        <begin position="79"/>
        <end position="239"/>
    </location>
</feature>
<dbReference type="EMBL" id="OU898281">
    <property type="protein sequence ID" value="CAH1281946.1"/>
    <property type="molecule type" value="Genomic_DNA"/>
</dbReference>
<dbReference type="PANTHER" id="PTHR43084:SF1">
    <property type="entry name" value="PERSULFIDE DIOXYGENASE ETHE1, MITOCHONDRIAL"/>
    <property type="match status" value="1"/>
</dbReference>
<dbReference type="GO" id="GO:0006749">
    <property type="term" value="P:glutathione metabolic process"/>
    <property type="evidence" value="ECO:0007669"/>
    <property type="project" value="InterPro"/>
</dbReference>
<organism evidence="17 18">
    <name type="scientific">Diabrotica balteata</name>
    <name type="common">Banded cucumber beetle</name>
    <dbReference type="NCBI Taxonomy" id="107213"/>
    <lineage>
        <taxon>Eukaryota</taxon>
        <taxon>Metazoa</taxon>
        <taxon>Ecdysozoa</taxon>
        <taxon>Arthropoda</taxon>
        <taxon>Hexapoda</taxon>
        <taxon>Insecta</taxon>
        <taxon>Pterygota</taxon>
        <taxon>Neoptera</taxon>
        <taxon>Endopterygota</taxon>
        <taxon>Coleoptera</taxon>
        <taxon>Polyphaga</taxon>
        <taxon>Cucujiformia</taxon>
        <taxon>Chrysomeloidea</taxon>
        <taxon>Chrysomelidae</taxon>
        <taxon>Galerucinae</taxon>
        <taxon>Diabroticina</taxon>
        <taxon>Diabroticites</taxon>
        <taxon>Diabrotica</taxon>
    </lineage>
</organism>
<dbReference type="EC" id="1.13.11.18" evidence="13"/>
<dbReference type="SUPFAM" id="SSF56281">
    <property type="entry name" value="Metallo-hydrolase/oxidoreductase"/>
    <property type="match status" value="1"/>
</dbReference>
<evidence type="ECO:0000256" key="7">
    <source>
        <dbReference type="ARBA" id="ARBA00022990"/>
    </source>
</evidence>
<evidence type="ECO:0000256" key="3">
    <source>
        <dbReference type="ARBA" id="ARBA00006759"/>
    </source>
</evidence>
<evidence type="ECO:0000256" key="10">
    <source>
        <dbReference type="ARBA" id="ARBA00023128"/>
    </source>
</evidence>
<keyword evidence="10" id="KW-0496">Mitochondrion</keyword>
<comment type="subcellular location">
    <subcellularLocation>
        <location evidence="2">Mitochondrion</location>
    </subcellularLocation>
</comment>
<evidence type="ECO:0000256" key="13">
    <source>
        <dbReference type="ARBA" id="ARBA00066686"/>
    </source>
</evidence>
<evidence type="ECO:0000313" key="18">
    <source>
        <dbReference type="Proteomes" id="UP001153709"/>
    </source>
</evidence>
<dbReference type="GO" id="GO:0070813">
    <property type="term" value="P:hydrogen sulfide metabolic process"/>
    <property type="evidence" value="ECO:0007669"/>
    <property type="project" value="TreeGrafter"/>
</dbReference>
<dbReference type="InterPro" id="IPR044528">
    <property type="entry name" value="POD-like_MBL-fold"/>
</dbReference>
<keyword evidence="18" id="KW-1185">Reference proteome</keyword>
<dbReference type="FunFam" id="3.60.15.10:FF:000013">
    <property type="entry name" value="Persulfide dioxygenase ETHE1, mitochondrial"/>
    <property type="match status" value="1"/>
</dbReference>
<dbReference type="GO" id="GO:0005739">
    <property type="term" value="C:mitochondrion"/>
    <property type="evidence" value="ECO:0007669"/>
    <property type="project" value="UniProtKB-SubCell"/>
</dbReference>
<keyword evidence="8" id="KW-0560">Oxidoreductase</keyword>
<name>A0A9P0E507_DIABA</name>
<protein>
    <recommendedName>
        <fullName evidence="14">Persulfide dioxygenase ETHE1, mitochondrial</fullName>
        <ecNumber evidence="13">1.13.11.18</ecNumber>
    </recommendedName>
    <alternativeName>
        <fullName evidence="15">Sulfur dioxygenase ETHE1</fullName>
    </alternativeName>
</protein>
<dbReference type="CDD" id="cd07724">
    <property type="entry name" value="POD-like_MBL-fold"/>
    <property type="match status" value="1"/>
</dbReference>
<evidence type="ECO:0000256" key="15">
    <source>
        <dbReference type="ARBA" id="ARBA00077964"/>
    </source>
</evidence>
<dbReference type="SMART" id="SM00849">
    <property type="entry name" value="Lactamase_B"/>
    <property type="match status" value="1"/>
</dbReference>
<evidence type="ECO:0000256" key="8">
    <source>
        <dbReference type="ARBA" id="ARBA00023002"/>
    </source>
</evidence>
<comment type="cofactor">
    <cofactor evidence="1">
        <name>Fe(2+)</name>
        <dbReference type="ChEBI" id="CHEBI:29033"/>
    </cofactor>
</comment>
<keyword evidence="5" id="KW-0809">Transit peptide</keyword>
<gene>
    <name evidence="17" type="ORF">DIABBA_LOCUS9633</name>
</gene>
<dbReference type="PANTHER" id="PTHR43084">
    <property type="entry name" value="PERSULFIDE DIOXYGENASE ETHE1"/>
    <property type="match status" value="1"/>
</dbReference>
<evidence type="ECO:0000313" key="17">
    <source>
        <dbReference type="EMBL" id="CAH1281946.1"/>
    </source>
</evidence>
<dbReference type="GO" id="GO:0050313">
    <property type="term" value="F:sulfur dioxygenase activity"/>
    <property type="evidence" value="ECO:0007669"/>
    <property type="project" value="UniProtKB-EC"/>
</dbReference>
<comment type="subunit">
    <text evidence="12">Homodimer. Monomer. Interacts with TST. May interact with RELA.</text>
</comment>
<dbReference type="GO" id="GO:0046872">
    <property type="term" value="F:metal ion binding"/>
    <property type="evidence" value="ECO:0007669"/>
    <property type="project" value="UniProtKB-KW"/>
</dbReference>
<keyword evidence="4" id="KW-0479">Metal-binding</keyword>
<reference evidence="17" key="1">
    <citation type="submission" date="2022-01" db="EMBL/GenBank/DDBJ databases">
        <authorList>
            <person name="King R."/>
        </authorList>
    </citation>
    <scope>NUCLEOTIDE SEQUENCE</scope>
</reference>
<dbReference type="Proteomes" id="UP001153709">
    <property type="component" value="Chromosome 6"/>
</dbReference>
<evidence type="ECO:0000256" key="6">
    <source>
        <dbReference type="ARBA" id="ARBA00022964"/>
    </source>
</evidence>
<keyword evidence="9" id="KW-0408">Iron</keyword>
<comment type="catalytic activity">
    <reaction evidence="11">
        <text>S-sulfanylglutathione + O2 + H2O = sulfite + glutathione + 2 H(+)</text>
        <dbReference type="Rhea" id="RHEA:12981"/>
        <dbReference type="ChEBI" id="CHEBI:15377"/>
        <dbReference type="ChEBI" id="CHEBI:15378"/>
        <dbReference type="ChEBI" id="CHEBI:15379"/>
        <dbReference type="ChEBI" id="CHEBI:17359"/>
        <dbReference type="ChEBI" id="CHEBI:57925"/>
        <dbReference type="ChEBI" id="CHEBI:58905"/>
        <dbReference type="EC" id="1.13.11.18"/>
    </reaction>
</comment>
<keyword evidence="6" id="KW-0223">Dioxygenase</keyword>
<dbReference type="Gene3D" id="3.60.15.10">
    <property type="entry name" value="Ribonuclease Z/Hydroxyacylglutathione hydrolase-like"/>
    <property type="match status" value="1"/>
</dbReference>
<dbReference type="InterPro" id="IPR001279">
    <property type="entry name" value="Metallo-B-lactamas"/>
</dbReference>
<evidence type="ECO:0000256" key="2">
    <source>
        <dbReference type="ARBA" id="ARBA00004173"/>
    </source>
</evidence>
<evidence type="ECO:0000256" key="12">
    <source>
        <dbReference type="ARBA" id="ARBA00065219"/>
    </source>
</evidence>
<keyword evidence="7" id="KW-0007">Acetylation</keyword>